<dbReference type="InterPro" id="IPR053137">
    <property type="entry name" value="NLR-like"/>
</dbReference>
<dbReference type="InterPro" id="IPR019734">
    <property type="entry name" value="TPR_rpt"/>
</dbReference>
<dbReference type="InterPro" id="IPR027417">
    <property type="entry name" value="P-loop_NTPase"/>
</dbReference>
<organism evidence="3 4">
    <name type="scientific">Vermiconidia calcicola</name>
    <dbReference type="NCBI Taxonomy" id="1690605"/>
    <lineage>
        <taxon>Eukaryota</taxon>
        <taxon>Fungi</taxon>
        <taxon>Dikarya</taxon>
        <taxon>Ascomycota</taxon>
        <taxon>Pezizomycotina</taxon>
        <taxon>Dothideomycetes</taxon>
        <taxon>Dothideomycetidae</taxon>
        <taxon>Mycosphaerellales</taxon>
        <taxon>Extremaceae</taxon>
        <taxon>Vermiconidia</taxon>
    </lineage>
</organism>
<dbReference type="PROSITE" id="PS50005">
    <property type="entry name" value="TPR"/>
    <property type="match status" value="5"/>
</dbReference>
<name>A0AAV9PQ91_9PEZI</name>
<dbReference type="Pfam" id="PF00931">
    <property type="entry name" value="NB-ARC"/>
    <property type="match status" value="1"/>
</dbReference>
<dbReference type="Pfam" id="PF13374">
    <property type="entry name" value="TPR_10"/>
    <property type="match status" value="3"/>
</dbReference>
<feature type="repeat" description="TPR" evidence="1">
    <location>
        <begin position="1146"/>
        <end position="1179"/>
    </location>
</feature>
<proteinExistence type="predicted"/>
<dbReference type="Pfam" id="PF13424">
    <property type="entry name" value="TPR_12"/>
    <property type="match status" value="5"/>
</dbReference>
<reference evidence="3 4" key="1">
    <citation type="submission" date="2023-06" db="EMBL/GenBank/DDBJ databases">
        <title>Black Yeasts Isolated from many extreme environments.</title>
        <authorList>
            <person name="Coleine C."/>
            <person name="Stajich J.E."/>
            <person name="Selbmann L."/>
        </authorList>
    </citation>
    <scope>NUCLEOTIDE SEQUENCE [LARGE SCALE GENOMIC DNA]</scope>
    <source>
        <strain evidence="3 4">CCFEE 5887</strain>
    </source>
</reference>
<gene>
    <name evidence="3" type="ORF">LTR25_010967</name>
</gene>
<feature type="repeat" description="TPR" evidence="1">
    <location>
        <begin position="1104"/>
        <end position="1137"/>
    </location>
</feature>
<feature type="repeat" description="TPR" evidence="1">
    <location>
        <begin position="726"/>
        <end position="759"/>
    </location>
</feature>
<evidence type="ECO:0000256" key="1">
    <source>
        <dbReference type="PROSITE-ProRule" id="PRU00339"/>
    </source>
</evidence>
<dbReference type="PANTHER" id="PTHR46082:SF6">
    <property type="entry name" value="AAA+ ATPASE DOMAIN-CONTAINING PROTEIN-RELATED"/>
    <property type="match status" value="1"/>
</dbReference>
<evidence type="ECO:0000313" key="4">
    <source>
        <dbReference type="Proteomes" id="UP001345827"/>
    </source>
</evidence>
<protein>
    <recommendedName>
        <fullName evidence="2">NB-ARC domain-containing protein</fullName>
    </recommendedName>
</protein>
<feature type="repeat" description="TPR" evidence="1">
    <location>
        <begin position="852"/>
        <end position="885"/>
    </location>
</feature>
<accession>A0AAV9PQ91</accession>
<evidence type="ECO:0000313" key="3">
    <source>
        <dbReference type="EMBL" id="KAK5527689.1"/>
    </source>
</evidence>
<dbReference type="PANTHER" id="PTHR46082">
    <property type="entry name" value="ATP/GTP-BINDING PROTEIN-RELATED"/>
    <property type="match status" value="1"/>
</dbReference>
<feature type="domain" description="NB-ARC" evidence="2">
    <location>
        <begin position="356"/>
        <end position="513"/>
    </location>
</feature>
<dbReference type="InterPro" id="IPR002182">
    <property type="entry name" value="NB-ARC"/>
</dbReference>
<dbReference type="Gene3D" id="1.25.40.10">
    <property type="entry name" value="Tetratricopeptide repeat domain"/>
    <property type="match status" value="3"/>
</dbReference>
<keyword evidence="1" id="KW-0802">TPR repeat</keyword>
<dbReference type="PRINTS" id="PR00381">
    <property type="entry name" value="KINESINLIGHT"/>
</dbReference>
<dbReference type="Gene3D" id="3.40.50.300">
    <property type="entry name" value="P-loop containing nucleotide triphosphate hydrolases"/>
    <property type="match status" value="1"/>
</dbReference>
<comment type="caution">
    <text evidence="3">The sequence shown here is derived from an EMBL/GenBank/DDBJ whole genome shotgun (WGS) entry which is preliminary data.</text>
</comment>
<feature type="repeat" description="TPR" evidence="1">
    <location>
        <begin position="768"/>
        <end position="801"/>
    </location>
</feature>
<dbReference type="GO" id="GO:0043531">
    <property type="term" value="F:ADP binding"/>
    <property type="evidence" value="ECO:0007669"/>
    <property type="project" value="InterPro"/>
</dbReference>
<dbReference type="AlphaFoldDB" id="A0AAV9PQ91"/>
<dbReference type="InterPro" id="IPR011990">
    <property type="entry name" value="TPR-like_helical_dom_sf"/>
</dbReference>
<sequence>MYRVMSCHLVDSGKSHTDVYEKILTTLGNLDNFGRSHSPSVFLVYAHDKPNAATKYDRCVHLLVKWLQRVGAQIISDRSLVPIVSTRHNEAEAVRDILSNQICLLPLVSGSTSNEDVISSVDKVLLCGSDTLQEYCESEIGTRYMNAIQQLCEEGYHQGIHPEQRQDDMRGLMKSFRQTGQVHHVHTELAFLQVRCQRTRAIGHGIIPVALDGELMRYVPCLEDTALILKLKSTTDLDLQKLFFKILRQLYVDHEYVTQAFQECHNEVSTSVEWSTGNEMDLADKTRIRINKAITTCNERGAIIYREQKRREEFRNRAFPITCQRQWLVPFGRNKDFVGRGEVMDRLLELIPPRAETDHRQHTAIEGLGGMGKTQMALEAAFRVRDRDPQCSVFWVPAVDVTSFENAYREIGQKLQVPGIKEDGADIKLLVKNARSQDSGGRWLLIVDNVDDAELFFGPAALCDYLPSSPLGSILFTTRNHQAVVKLDIRLQNIITAESMSVTEALEMLQTNLKDNQTRDRDNTTALLKLLAHLPLAIKQASAYMAKMGMSTTKYRQHCQASDQRLIELLSQENEYEGRYKGMSNAIATTWLVSFTHILRDQPLAADILRWSCFLVDKDIPVSLFSQGEDELAVDEAIGTLKAYAFITEREDQQSFDVHRLVQLAMRNWLQTQGQQEFWIEETMQRLADIFPFPEHENREVWRQYLPHVLSAVHFQEHDVREEADIRLLFNIAESYALLGRYREAEEMHRQALDLREKVLGEEHLDTLDSMNNLAIVLQQQGKYKEAEEIHRQALDLREKVLGEEHLDTLDSMNNLAIVLQEQGKYKEAEQMHRQTLYLMKKVLGEEHPSTLGSMNNLAIVLKQQGKYEEAEEMYRQALDLREKVLGEEHLDTLDSINNLTIVLQQQGKYKEAEEMHRQALDLREKVLGEEHPDTLASMNNLAEVLRQQGKYEEAEEMHRQTLGLRKKVLGEEHSSTLGSMNNLAIVLKQQGKYEEAEQMQRQALDLKKKVLGEEHPSTLGSMNNLAIVLKQQGKYEEAEQMHRQTLGLRKKVLGEEHPDTLASMNNLAIVLKQQGKYEEAEEMHRQTLGLRKKVLGEEYPDTLASINNLAEVLRQQGKYKEAEEMHRQALELREKVLGEEHLDTLDSMNNLAIVLQQQGKYKEAEEIHRQALDLREKVLGEEHPDTLGSMNNLAIVLKQQGKYEEAEQMQRQALDLKKKVLGEEHPSTQGSINNLALVLQEQGKHEEAEQIFE</sequence>
<evidence type="ECO:0000259" key="2">
    <source>
        <dbReference type="Pfam" id="PF00931"/>
    </source>
</evidence>
<keyword evidence="4" id="KW-1185">Reference proteome</keyword>
<dbReference type="EMBL" id="JAXLQG010000036">
    <property type="protein sequence ID" value="KAK5527689.1"/>
    <property type="molecule type" value="Genomic_DNA"/>
</dbReference>
<dbReference type="SMART" id="SM00028">
    <property type="entry name" value="TPR"/>
    <property type="match status" value="12"/>
</dbReference>
<dbReference type="Proteomes" id="UP001345827">
    <property type="component" value="Unassembled WGS sequence"/>
</dbReference>
<dbReference type="SUPFAM" id="SSF48452">
    <property type="entry name" value="TPR-like"/>
    <property type="match status" value="2"/>
</dbReference>
<dbReference type="SUPFAM" id="SSF52540">
    <property type="entry name" value="P-loop containing nucleoside triphosphate hydrolases"/>
    <property type="match status" value="1"/>
</dbReference>